<sequence>MARRQLLQNLPTCPGGQSTFCQGFFTNCADISCTGGRVSVSLKTGTQNGYKCKSDGTYSWAACVKSDGTKCGNLESAPCDLSSSYCNNVGTGSSALVYILDSGINVGDTVGIQVHDGGFKDNATTICSITVPGANENTANPAPPSPLPPSPLPPSPAPPLPNIASCVAPTVCPANTLLQQVGIPNYACSTCTAAGTCLTESTNLETSPLAFTHPNAARNYLDTASCPYRRVADTQYTALVKIETSPGTIIEVPVSADAYPLVGTSPAYTSLNAYLAAATSIGDAVAVACYTTDALTTVDKYIVIQRIATATDNYACLTCKWYNTYEVRAPQPSCSCASDTAWAFPVKAVLSTISASSLSSTTEILLPAPYNDASTLADPTNPGLTRVWWAARPEANAAAWGGYIRISGPLDSAREFEFDMCAGCAQNSLGTKGYIMGKLKVKFQPTTDGKTSVMSFVEPSAGAYTTSDALQVFQSFVAPPDLNPGSFQRYTGITPVTLPFSYGTSFSVNKVTVGPVTLGRATLATVPTSNTDGVYIAVHMNVGGGFCPGSSLY</sequence>
<accession>A0A835WTB3</accession>
<dbReference type="EMBL" id="JAEHOD010000005">
    <property type="protein sequence ID" value="KAG2452386.1"/>
    <property type="molecule type" value="Genomic_DNA"/>
</dbReference>
<dbReference type="Proteomes" id="UP000613740">
    <property type="component" value="Unassembled WGS sequence"/>
</dbReference>
<evidence type="ECO:0000313" key="3">
    <source>
        <dbReference type="Proteomes" id="UP000613740"/>
    </source>
</evidence>
<keyword evidence="3" id="KW-1185">Reference proteome</keyword>
<organism evidence="2 3">
    <name type="scientific">Chlamydomonas schloesseri</name>
    <dbReference type="NCBI Taxonomy" id="2026947"/>
    <lineage>
        <taxon>Eukaryota</taxon>
        <taxon>Viridiplantae</taxon>
        <taxon>Chlorophyta</taxon>
        <taxon>core chlorophytes</taxon>
        <taxon>Chlorophyceae</taxon>
        <taxon>CS clade</taxon>
        <taxon>Chlamydomonadales</taxon>
        <taxon>Chlamydomonadaceae</taxon>
        <taxon>Chlamydomonas</taxon>
    </lineage>
</organism>
<evidence type="ECO:0000313" key="2">
    <source>
        <dbReference type="EMBL" id="KAG2452386.1"/>
    </source>
</evidence>
<dbReference type="AlphaFoldDB" id="A0A835WTB3"/>
<name>A0A835WTB3_9CHLO</name>
<evidence type="ECO:0000256" key="1">
    <source>
        <dbReference type="SAM" id="MobiDB-lite"/>
    </source>
</evidence>
<reference evidence="2" key="1">
    <citation type="journal article" date="2020" name="bioRxiv">
        <title>Comparative genomics of Chlamydomonas.</title>
        <authorList>
            <person name="Craig R.J."/>
            <person name="Hasan A.R."/>
            <person name="Ness R.W."/>
            <person name="Keightley P.D."/>
        </authorList>
    </citation>
    <scope>NUCLEOTIDE SEQUENCE</scope>
    <source>
        <strain evidence="2">CCAP 11/173</strain>
    </source>
</reference>
<proteinExistence type="predicted"/>
<comment type="caution">
    <text evidence="2">The sequence shown here is derived from an EMBL/GenBank/DDBJ whole genome shotgun (WGS) entry which is preliminary data.</text>
</comment>
<feature type="region of interest" description="Disordered" evidence="1">
    <location>
        <begin position="137"/>
        <end position="156"/>
    </location>
</feature>
<protein>
    <submittedName>
        <fullName evidence="2">Uncharacterized protein</fullName>
    </submittedName>
</protein>
<feature type="compositionally biased region" description="Pro residues" evidence="1">
    <location>
        <begin position="141"/>
        <end position="156"/>
    </location>
</feature>
<gene>
    <name evidence="2" type="ORF">HYH02_002631</name>
</gene>